<evidence type="ECO:0000313" key="2">
    <source>
        <dbReference type="EMBL" id="KFB49388.1"/>
    </source>
</evidence>
<dbReference type="VEuPathDB" id="VectorBase:ASIC017487"/>
<evidence type="ECO:0000256" key="1">
    <source>
        <dbReference type="SAM" id="MobiDB-lite"/>
    </source>
</evidence>
<dbReference type="Proteomes" id="UP000030765">
    <property type="component" value="Unassembled WGS sequence"/>
</dbReference>
<name>A0A084WGP4_ANOSI</name>
<dbReference type="EMBL" id="KE525345">
    <property type="protein sequence ID" value="KFB49388.1"/>
    <property type="molecule type" value="Genomic_DNA"/>
</dbReference>
<feature type="region of interest" description="Disordered" evidence="1">
    <location>
        <begin position="1"/>
        <end position="38"/>
    </location>
</feature>
<reference evidence="2 4" key="1">
    <citation type="journal article" date="2014" name="BMC Genomics">
        <title>Genome sequence of Anopheles sinensis provides insight into genetics basis of mosquito competence for malaria parasites.</title>
        <authorList>
            <person name="Zhou D."/>
            <person name="Zhang D."/>
            <person name="Ding G."/>
            <person name="Shi L."/>
            <person name="Hou Q."/>
            <person name="Ye Y."/>
            <person name="Xu Y."/>
            <person name="Zhou H."/>
            <person name="Xiong C."/>
            <person name="Li S."/>
            <person name="Yu J."/>
            <person name="Hong S."/>
            <person name="Yu X."/>
            <person name="Zou P."/>
            <person name="Chen C."/>
            <person name="Chang X."/>
            <person name="Wang W."/>
            <person name="Lv Y."/>
            <person name="Sun Y."/>
            <person name="Ma L."/>
            <person name="Shen B."/>
            <person name="Zhu C."/>
        </authorList>
    </citation>
    <scope>NUCLEOTIDE SEQUENCE [LARGE SCALE GENOMIC DNA]</scope>
</reference>
<reference evidence="3" key="2">
    <citation type="submission" date="2020-05" db="UniProtKB">
        <authorList>
            <consortium name="EnsemblMetazoa"/>
        </authorList>
    </citation>
    <scope>IDENTIFICATION</scope>
</reference>
<sequence length="123" mass="14009">MTQTVVPSVYRREAKGSFKTPQLNPSDGSSTRSERKETFANPRCWIKNRSMASIGRPSGVRPLGTDFVADRLSPSGRFGLDFINWIKLSQRADGRAVADFVRGLDIQYPSWMFMFLWRKLSAF</sequence>
<proteinExistence type="predicted"/>
<organism evidence="2">
    <name type="scientific">Anopheles sinensis</name>
    <name type="common">Mosquito</name>
    <dbReference type="NCBI Taxonomy" id="74873"/>
    <lineage>
        <taxon>Eukaryota</taxon>
        <taxon>Metazoa</taxon>
        <taxon>Ecdysozoa</taxon>
        <taxon>Arthropoda</taxon>
        <taxon>Hexapoda</taxon>
        <taxon>Insecta</taxon>
        <taxon>Pterygota</taxon>
        <taxon>Neoptera</taxon>
        <taxon>Endopterygota</taxon>
        <taxon>Diptera</taxon>
        <taxon>Nematocera</taxon>
        <taxon>Culicoidea</taxon>
        <taxon>Culicidae</taxon>
        <taxon>Anophelinae</taxon>
        <taxon>Anopheles</taxon>
    </lineage>
</organism>
<evidence type="ECO:0000313" key="4">
    <source>
        <dbReference type="Proteomes" id="UP000030765"/>
    </source>
</evidence>
<dbReference type="GO" id="GO:0016740">
    <property type="term" value="F:transferase activity"/>
    <property type="evidence" value="ECO:0007669"/>
    <property type="project" value="UniProtKB-KW"/>
</dbReference>
<dbReference type="EMBL" id="ATLV01023650">
    <property type="status" value="NOT_ANNOTATED_CDS"/>
    <property type="molecule type" value="Genomic_DNA"/>
</dbReference>
<dbReference type="EnsemblMetazoa" id="ASIC017487-RA">
    <property type="protein sequence ID" value="ASIC017487-PA"/>
    <property type="gene ID" value="ASIC017487"/>
</dbReference>
<dbReference type="AlphaFoldDB" id="A0A084WGP4"/>
<accession>A0A084WGP4</accession>
<keyword evidence="2" id="KW-0808">Transferase</keyword>
<feature type="compositionally biased region" description="Polar residues" evidence="1">
    <location>
        <begin position="19"/>
        <end position="31"/>
    </location>
</feature>
<protein>
    <submittedName>
        <fullName evidence="2 3">Family 2 glycosyl transferase</fullName>
    </submittedName>
</protein>
<keyword evidence="4" id="KW-1185">Reference proteome</keyword>
<evidence type="ECO:0000313" key="3">
    <source>
        <dbReference type="EnsemblMetazoa" id="ASIC017487-PA"/>
    </source>
</evidence>
<gene>
    <name evidence="2" type="ORF">ZHAS_00017487</name>
</gene>